<organism evidence="13 14">
    <name type="scientific">Durio zibethinus</name>
    <name type="common">Durian</name>
    <dbReference type="NCBI Taxonomy" id="66656"/>
    <lineage>
        <taxon>Eukaryota</taxon>
        <taxon>Viridiplantae</taxon>
        <taxon>Streptophyta</taxon>
        <taxon>Embryophyta</taxon>
        <taxon>Tracheophyta</taxon>
        <taxon>Spermatophyta</taxon>
        <taxon>Magnoliopsida</taxon>
        <taxon>eudicotyledons</taxon>
        <taxon>Gunneridae</taxon>
        <taxon>Pentapetalae</taxon>
        <taxon>rosids</taxon>
        <taxon>malvids</taxon>
        <taxon>Malvales</taxon>
        <taxon>Malvaceae</taxon>
        <taxon>Helicteroideae</taxon>
        <taxon>Durio</taxon>
    </lineage>
</organism>
<dbReference type="Gene3D" id="1.10.510.10">
    <property type="entry name" value="Transferase(Phosphotransferase) domain 1"/>
    <property type="match status" value="1"/>
</dbReference>
<keyword evidence="8" id="KW-1015">Disulfide bond</keyword>
<reference evidence="14" key="1">
    <citation type="submission" date="2025-08" db="UniProtKB">
        <authorList>
            <consortium name="RefSeq"/>
        </authorList>
    </citation>
    <scope>IDENTIFICATION</scope>
    <source>
        <tissue evidence="14">Fruit stalk</tissue>
    </source>
</reference>
<dbReference type="Pfam" id="PF07714">
    <property type="entry name" value="PK_Tyr_Ser-Thr"/>
    <property type="match status" value="1"/>
</dbReference>
<keyword evidence="13" id="KW-1185">Reference proteome</keyword>
<keyword evidence="2" id="KW-0723">Serine/threonine-protein kinase</keyword>
<dbReference type="PROSITE" id="PS00108">
    <property type="entry name" value="PROTEIN_KINASE_ST"/>
    <property type="match status" value="1"/>
</dbReference>
<dbReference type="PANTHER" id="PTHR27002">
    <property type="entry name" value="RECEPTOR-LIKE SERINE/THREONINE-PROTEIN KINASE SD1-8"/>
    <property type="match status" value="1"/>
</dbReference>
<evidence type="ECO:0000256" key="2">
    <source>
        <dbReference type="ARBA" id="ARBA00022527"/>
    </source>
</evidence>
<dbReference type="AlphaFoldDB" id="A0A6P5ZK89"/>
<evidence type="ECO:0000256" key="1">
    <source>
        <dbReference type="ARBA" id="ARBA00012513"/>
    </source>
</evidence>
<evidence type="ECO:0000259" key="12">
    <source>
        <dbReference type="PROSITE" id="PS50011"/>
    </source>
</evidence>
<feature type="non-terminal residue" evidence="14">
    <location>
        <position position="1"/>
    </location>
</feature>
<evidence type="ECO:0000313" key="14">
    <source>
        <dbReference type="RefSeq" id="XP_022753209.1"/>
    </source>
</evidence>
<dbReference type="SMART" id="SM00220">
    <property type="entry name" value="S_TKc"/>
    <property type="match status" value="1"/>
</dbReference>
<proteinExistence type="predicted"/>
<evidence type="ECO:0000256" key="9">
    <source>
        <dbReference type="ARBA" id="ARBA00023180"/>
    </source>
</evidence>
<dbReference type="FunFam" id="1.10.510.10:FF:000060">
    <property type="entry name" value="G-type lectin S-receptor-like serine/threonine-protein kinase"/>
    <property type="match status" value="1"/>
</dbReference>
<dbReference type="InterPro" id="IPR001245">
    <property type="entry name" value="Ser-Thr/Tyr_kinase_cat_dom"/>
</dbReference>
<keyword evidence="9" id="KW-0325">Glycoprotein</keyword>
<evidence type="ECO:0000256" key="10">
    <source>
        <dbReference type="ARBA" id="ARBA00047899"/>
    </source>
</evidence>
<dbReference type="EC" id="2.7.11.1" evidence="1"/>
<evidence type="ECO:0000256" key="8">
    <source>
        <dbReference type="ARBA" id="ARBA00023157"/>
    </source>
</evidence>
<dbReference type="GO" id="GO:0005524">
    <property type="term" value="F:ATP binding"/>
    <property type="evidence" value="ECO:0007669"/>
    <property type="project" value="UniProtKB-KW"/>
</dbReference>
<keyword evidence="7" id="KW-0067">ATP-binding</keyword>
<dbReference type="Proteomes" id="UP000515121">
    <property type="component" value="Unplaced"/>
</dbReference>
<dbReference type="GeneID" id="111301654"/>
<dbReference type="RefSeq" id="XP_022753209.1">
    <property type="nucleotide sequence ID" value="XM_022897474.1"/>
</dbReference>
<dbReference type="InterPro" id="IPR008271">
    <property type="entry name" value="Ser/Thr_kinase_AS"/>
</dbReference>
<dbReference type="OrthoDB" id="4062651at2759"/>
<keyword evidence="4" id="KW-0732">Signal</keyword>
<evidence type="ECO:0000256" key="7">
    <source>
        <dbReference type="ARBA" id="ARBA00022840"/>
    </source>
</evidence>
<accession>A0A6P5ZK89</accession>
<dbReference type="PANTHER" id="PTHR27002:SF1075">
    <property type="entry name" value="RECEPTOR-LIKE SERINE_THREONINE-PROTEIN KINASE"/>
    <property type="match status" value="1"/>
</dbReference>
<gene>
    <name evidence="14" type="primary">LOC111301654</name>
</gene>
<dbReference type="PROSITE" id="PS50011">
    <property type="entry name" value="PROTEIN_KINASE_DOM"/>
    <property type="match status" value="1"/>
</dbReference>
<comment type="catalytic activity">
    <reaction evidence="11">
        <text>L-seryl-[protein] + ATP = O-phospho-L-seryl-[protein] + ADP + H(+)</text>
        <dbReference type="Rhea" id="RHEA:17989"/>
        <dbReference type="Rhea" id="RHEA-COMP:9863"/>
        <dbReference type="Rhea" id="RHEA-COMP:11604"/>
        <dbReference type="ChEBI" id="CHEBI:15378"/>
        <dbReference type="ChEBI" id="CHEBI:29999"/>
        <dbReference type="ChEBI" id="CHEBI:30616"/>
        <dbReference type="ChEBI" id="CHEBI:83421"/>
        <dbReference type="ChEBI" id="CHEBI:456216"/>
        <dbReference type="EC" id="2.7.11.1"/>
    </reaction>
</comment>
<evidence type="ECO:0000256" key="6">
    <source>
        <dbReference type="ARBA" id="ARBA00022777"/>
    </source>
</evidence>
<keyword evidence="3" id="KW-0808">Transferase</keyword>
<evidence type="ECO:0000256" key="11">
    <source>
        <dbReference type="ARBA" id="ARBA00048679"/>
    </source>
</evidence>
<comment type="catalytic activity">
    <reaction evidence="10">
        <text>L-threonyl-[protein] + ATP = O-phospho-L-threonyl-[protein] + ADP + H(+)</text>
        <dbReference type="Rhea" id="RHEA:46608"/>
        <dbReference type="Rhea" id="RHEA-COMP:11060"/>
        <dbReference type="Rhea" id="RHEA-COMP:11605"/>
        <dbReference type="ChEBI" id="CHEBI:15378"/>
        <dbReference type="ChEBI" id="CHEBI:30013"/>
        <dbReference type="ChEBI" id="CHEBI:30616"/>
        <dbReference type="ChEBI" id="CHEBI:61977"/>
        <dbReference type="ChEBI" id="CHEBI:456216"/>
        <dbReference type="EC" id="2.7.11.1"/>
    </reaction>
</comment>
<keyword evidence="5" id="KW-0547">Nucleotide-binding</keyword>
<dbReference type="GO" id="GO:0004674">
    <property type="term" value="F:protein serine/threonine kinase activity"/>
    <property type="evidence" value="ECO:0007669"/>
    <property type="project" value="UniProtKB-KW"/>
</dbReference>
<keyword evidence="6" id="KW-0418">Kinase</keyword>
<dbReference type="GO" id="GO:0005886">
    <property type="term" value="C:plasma membrane"/>
    <property type="evidence" value="ECO:0007669"/>
    <property type="project" value="TreeGrafter"/>
</dbReference>
<evidence type="ECO:0000256" key="4">
    <source>
        <dbReference type="ARBA" id="ARBA00022729"/>
    </source>
</evidence>
<dbReference type="InterPro" id="IPR000719">
    <property type="entry name" value="Prot_kinase_dom"/>
</dbReference>
<dbReference type="Gene3D" id="3.30.200.20">
    <property type="entry name" value="Phosphorylase Kinase, domain 1"/>
    <property type="match status" value="1"/>
</dbReference>
<dbReference type="FunFam" id="3.30.200.20:FF:000951">
    <property type="entry name" value="Uncharacterized protein"/>
    <property type="match status" value="1"/>
</dbReference>
<evidence type="ECO:0000256" key="3">
    <source>
        <dbReference type="ARBA" id="ARBA00022679"/>
    </source>
</evidence>
<feature type="domain" description="Protein kinase" evidence="12">
    <location>
        <begin position="30"/>
        <end position="303"/>
    </location>
</feature>
<evidence type="ECO:0000256" key="5">
    <source>
        <dbReference type="ARBA" id="ARBA00022741"/>
    </source>
</evidence>
<name>A0A6P5ZK89_DURZI</name>
<dbReference type="InterPro" id="IPR011009">
    <property type="entry name" value="Kinase-like_dom_sf"/>
</dbReference>
<protein>
    <recommendedName>
        <fullName evidence="1">non-specific serine/threonine protein kinase</fullName>
        <ecNumber evidence="1">2.7.11.1</ecNumber>
    </recommendedName>
</protein>
<sequence>EANKPGTHWDREVKLPFFSFSSVSAATNNFSATNKLGEVGFGPVYKGILLNGNEIAVKRLSRRSGQGWEELKNEALLIAKLQHKNLVRLLGCCTELEKILIYEYITKKNLGFFIFDSTKRRSLDWGIRVRIVEGIAKGLLYLQFSRFRFIHRDLKASNILLDGNMNPKISDFGQARIFGGDELQANRKRIVGTYGYMPPEYALKGFYSEKSDVYSFRVSLLEIVSGRKNTSFHQSESLHLLGYAWDLWVSNRVLNLVDPLLGEVPTHMAMRYVNIGLLCVQENADDRQTMSGVVSMLNSESMILLSPKQPAF</sequence>
<dbReference type="KEGG" id="dzi:111301654"/>
<evidence type="ECO:0000313" key="13">
    <source>
        <dbReference type="Proteomes" id="UP000515121"/>
    </source>
</evidence>
<dbReference type="SUPFAM" id="SSF56112">
    <property type="entry name" value="Protein kinase-like (PK-like)"/>
    <property type="match status" value="1"/>
</dbReference>